<evidence type="ECO:0000256" key="3">
    <source>
        <dbReference type="ARBA" id="ARBA00024472"/>
    </source>
</evidence>
<dbReference type="PROSITE" id="PS51084">
    <property type="entry name" value="HIT_2"/>
    <property type="match status" value="1"/>
</dbReference>
<evidence type="ECO:0000256" key="7">
    <source>
        <dbReference type="PROSITE-ProRule" id="PRU00464"/>
    </source>
</evidence>
<dbReference type="RefSeq" id="XP_034101124.1">
    <property type="nucleotide sequence ID" value="XM_034245233.2"/>
</dbReference>
<evidence type="ECO:0000313" key="10">
    <source>
        <dbReference type="Proteomes" id="UP000515160"/>
    </source>
</evidence>
<evidence type="ECO:0000256" key="2">
    <source>
        <dbReference type="ARBA" id="ARBA00022801"/>
    </source>
</evidence>
<dbReference type="GO" id="GO:0016787">
    <property type="term" value="F:hydrolase activity"/>
    <property type="evidence" value="ECO:0007669"/>
    <property type="project" value="UniProtKB-KW"/>
</dbReference>
<dbReference type="InterPro" id="IPR036265">
    <property type="entry name" value="HIT-like_sf"/>
</dbReference>
<dbReference type="PANTHER" id="PTHR12486:SF5">
    <property type="entry name" value="ADENOSINE 5'-MONOPHOSPHORAMIDASE HINT3"/>
    <property type="match status" value="1"/>
</dbReference>
<dbReference type="SUPFAM" id="SSF54197">
    <property type="entry name" value="HIT-like"/>
    <property type="match status" value="1"/>
</dbReference>
<evidence type="ECO:0000259" key="9">
    <source>
        <dbReference type="PROSITE" id="PS51084"/>
    </source>
</evidence>
<evidence type="ECO:0000256" key="6">
    <source>
        <dbReference type="ARBA" id="ARBA00042361"/>
    </source>
</evidence>
<evidence type="ECO:0000313" key="11">
    <source>
        <dbReference type="RefSeq" id="XP_034101124.1"/>
    </source>
</evidence>
<name>A0A6P8WBV1_DROAB</name>
<proteinExistence type="inferred from homology"/>
<dbReference type="GeneID" id="117565891"/>
<keyword evidence="8" id="KW-0472">Membrane</keyword>
<dbReference type="Proteomes" id="UP000515160">
    <property type="component" value="Chromosome 2L"/>
</dbReference>
<keyword evidence="1" id="KW-0547">Nucleotide-binding</keyword>
<protein>
    <recommendedName>
        <fullName evidence="5">Adenosine 5'-monophosphoramidase HINT3</fullName>
    </recommendedName>
    <alternativeName>
        <fullName evidence="6">Histidine triad nucleotide-binding protein 3</fullName>
    </alternativeName>
</protein>
<dbReference type="InterPro" id="IPR011146">
    <property type="entry name" value="HIT-like"/>
</dbReference>
<feature type="domain" description="HIT" evidence="9">
    <location>
        <begin position="54"/>
        <end position="161"/>
    </location>
</feature>
<organism evidence="10 11">
    <name type="scientific">Drosophila albomicans</name>
    <name type="common">Fruit fly</name>
    <dbReference type="NCBI Taxonomy" id="7291"/>
    <lineage>
        <taxon>Eukaryota</taxon>
        <taxon>Metazoa</taxon>
        <taxon>Ecdysozoa</taxon>
        <taxon>Arthropoda</taxon>
        <taxon>Hexapoda</taxon>
        <taxon>Insecta</taxon>
        <taxon>Pterygota</taxon>
        <taxon>Neoptera</taxon>
        <taxon>Endopterygota</taxon>
        <taxon>Diptera</taxon>
        <taxon>Brachycera</taxon>
        <taxon>Muscomorpha</taxon>
        <taxon>Ephydroidea</taxon>
        <taxon>Drosophilidae</taxon>
        <taxon>Drosophila</taxon>
    </lineage>
</organism>
<gene>
    <name evidence="11" type="primary">LOC117565891</name>
</gene>
<evidence type="ECO:0000256" key="1">
    <source>
        <dbReference type="ARBA" id="ARBA00022741"/>
    </source>
</evidence>
<keyword evidence="10" id="KW-1185">Reference proteome</keyword>
<dbReference type="AlphaFoldDB" id="A0A6P8WBV1"/>
<evidence type="ECO:0000256" key="4">
    <source>
        <dbReference type="ARBA" id="ARBA00025764"/>
    </source>
</evidence>
<keyword evidence="8" id="KW-1133">Transmembrane helix</keyword>
<sequence length="188" mass="21475">MSSSKRNGSCRNVWKKKKCILFSILIFLIFVLFVKYTIETNIKSFNAQSPAKCLFCQFASGNRTPPVLEFENDEYVIFKDIRPASTYHYLAIPKKHYESLKVLNKSHVGLVSRMYSGMVDFLGSKGIDTSDAVIGFHIPPFISQHHLHLHGISPISGMGFWDRINFLTNSFWFKSGKDAIDSLERSEL</sequence>
<dbReference type="OrthoDB" id="275748at2759"/>
<dbReference type="Gene3D" id="3.30.428.10">
    <property type="entry name" value="HIT-like"/>
    <property type="match status" value="1"/>
</dbReference>
<reference evidence="11" key="1">
    <citation type="submission" date="2025-08" db="UniProtKB">
        <authorList>
            <consortium name="RefSeq"/>
        </authorList>
    </citation>
    <scope>IDENTIFICATION</scope>
    <source>
        <strain evidence="11">15112-1751.03</strain>
        <tissue evidence="11">Whole Adult</tissue>
    </source>
</reference>
<evidence type="ECO:0000256" key="5">
    <source>
        <dbReference type="ARBA" id="ARBA00039802"/>
    </source>
</evidence>
<comment type="catalytic activity">
    <reaction evidence="3">
        <text>adenosine 5'-phosphoramidate + H2O = NH4(+) + AMP</text>
        <dbReference type="Rhea" id="RHEA:67916"/>
        <dbReference type="ChEBI" id="CHEBI:15377"/>
        <dbReference type="ChEBI" id="CHEBI:28938"/>
        <dbReference type="ChEBI" id="CHEBI:57890"/>
        <dbReference type="ChEBI" id="CHEBI:456215"/>
    </reaction>
</comment>
<feature type="short sequence motif" description="Histidine triad motif" evidence="7">
    <location>
        <begin position="146"/>
        <end position="150"/>
    </location>
</feature>
<dbReference type="PANTHER" id="PTHR12486">
    <property type="entry name" value="APRATAXIN-RELATED"/>
    <property type="match status" value="1"/>
</dbReference>
<feature type="transmembrane region" description="Helical" evidence="8">
    <location>
        <begin position="20"/>
        <end position="38"/>
    </location>
</feature>
<accession>A0A6P8WBV1</accession>
<keyword evidence="8" id="KW-0812">Transmembrane</keyword>
<keyword evidence="2" id="KW-0378">Hydrolase</keyword>
<evidence type="ECO:0000256" key="8">
    <source>
        <dbReference type="SAM" id="Phobius"/>
    </source>
</evidence>
<dbReference type="Pfam" id="PF11969">
    <property type="entry name" value="DcpS_C"/>
    <property type="match status" value="1"/>
</dbReference>
<dbReference type="GO" id="GO:0000166">
    <property type="term" value="F:nucleotide binding"/>
    <property type="evidence" value="ECO:0007669"/>
    <property type="project" value="UniProtKB-KW"/>
</dbReference>
<comment type="similarity">
    <text evidence="4">Belongs to the HINT family.</text>
</comment>